<dbReference type="PANTHER" id="PTHR43591">
    <property type="entry name" value="METHYLTRANSFERASE"/>
    <property type="match status" value="1"/>
</dbReference>
<dbReference type="Proteomes" id="UP000000657">
    <property type="component" value="Chromosome"/>
</dbReference>
<gene>
    <name evidence="2" type="ordered locus">FRAAL2583</name>
</gene>
<evidence type="ECO:0000313" key="2">
    <source>
        <dbReference type="EMBL" id="CAJ61230.1"/>
    </source>
</evidence>
<sequence>MQPREECGVGREADKDVAQFDRWAPDYDRSPMQERLFRPVHERTLTLVDGLGVSPRRVLDVGCGTGSLLTLMKRHYPAATLAGVDPAPGMISVASRSGVPATLARAGAAALPFSDAEFDLVTSTLSFHHWADQRAGVAEVGRVLAPGGVFVLADFHAVGFLRPFFTLARRRHRMHTRREIADMMAAAGLWVQGWAPALDLDPLMRLRTRRSHPATGRPPLITAVIARRADAPGRRA</sequence>
<dbReference type="Pfam" id="PF08241">
    <property type="entry name" value="Methyltransf_11"/>
    <property type="match status" value="1"/>
</dbReference>
<name>Q0RMM0_FRAAA</name>
<accession>Q0RMM0</accession>
<feature type="domain" description="Methyltransferase type 11" evidence="1">
    <location>
        <begin position="59"/>
        <end position="152"/>
    </location>
</feature>
<proteinExistence type="predicted"/>
<dbReference type="CDD" id="cd02440">
    <property type="entry name" value="AdoMet_MTases"/>
    <property type="match status" value="1"/>
</dbReference>
<reference evidence="2 3" key="1">
    <citation type="journal article" date="2007" name="Genome Res.">
        <title>Genome characteristics of facultatively symbiotic Frankia sp. strains reflect host range and host plant biogeography.</title>
        <authorList>
            <person name="Normand P."/>
            <person name="Lapierre P."/>
            <person name="Tisa L.S."/>
            <person name="Gogarten J.P."/>
            <person name="Alloisio N."/>
            <person name="Bagnarol E."/>
            <person name="Bassi C.A."/>
            <person name="Berry A.M."/>
            <person name="Bickhart D.M."/>
            <person name="Choisne N."/>
            <person name="Couloux A."/>
            <person name="Cournoyer B."/>
            <person name="Cruveiller S."/>
            <person name="Daubin V."/>
            <person name="Demange N."/>
            <person name="Francino M.P."/>
            <person name="Goltsman E."/>
            <person name="Huang Y."/>
            <person name="Kopp O.R."/>
            <person name="Labarre L."/>
            <person name="Lapidus A."/>
            <person name="Lavire C."/>
            <person name="Marechal J."/>
            <person name="Martinez M."/>
            <person name="Mastronunzio J.E."/>
            <person name="Mullin B.C."/>
            <person name="Niemann J."/>
            <person name="Pujic P."/>
            <person name="Rawnsley T."/>
            <person name="Rouy Z."/>
            <person name="Schenowitz C."/>
            <person name="Sellstedt A."/>
            <person name="Tavares F."/>
            <person name="Tomkins J.P."/>
            <person name="Vallenet D."/>
            <person name="Valverde C."/>
            <person name="Wall L.G."/>
            <person name="Wang Y."/>
            <person name="Medigue C."/>
            <person name="Benson D.R."/>
        </authorList>
    </citation>
    <scope>NUCLEOTIDE SEQUENCE [LARGE SCALE GENOMIC DNA]</scope>
    <source>
        <strain evidence="3">DSM 45986 / CECT 9034 / ACN14a</strain>
    </source>
</reference>
<dbReference type="KEGG" id="fal:FRAAL2583"/>
<dbReference type="STRING" id="326424.FRAAL2583"/>
<dbReference type="InterPro" id="IPR029063">
    <property type="entry name" value="SAM-dependent_MTases_sf"/>
</dbReference>
<dbReference type="PANTHER" id="PTHR43591:SF24">
    <property type="entry name" value="2-METHOXY-6-POLYPRENYL-1,4-BENZOQUINOL METHYLASE, MITOCHONDRIAL"/>
    <property type="match status" value="1"/>
</dbReference>
<organism evidence="2 3">
    <name type="scientific">Frankia alni (strain DSM 45986 / CECT 9034 / ACN14a)</name>
    <dbReference type="NCBI Taxonomy" id="326424"/>
    <lineage>
        <taxon>Bacteria</taxon>
        <taxon>Bacillati</taxon>
        <taxon>Actinomycetota</taxon>
        <taxon>Actinomycetes</taxon>
        <taxon>Frankiales</taxon>
        <taxon>Frankiaceae</taxon>
        <taxon>Frankia</taxon>
    </lineage>
</organism>
<evidence type="ECO:0000259" key="1">
    <source>
        <dbReference type="Pfam" id="PF08241"/>
    </source>
</evidence>
<evidence type="ECO:0000313" key="3">
    <source>
        <dbReference type="Proteomes" id="UP000000657"/>
    </source>
</evidence>
<keyword evidence="3" id="KW-1185">Reference proteome</keyword>
<dbReference type="Gene3D" id="3.40.50.150">
    <property type="entry name" value="Vaccinia Virus protein VP39"/>
    <property type="match status" value="1"/>
</dbReference>
<protein>
    <recommendedName>
        <fullName evidence="1">Methyltransferase type 11 domain-containing protein</fullName>
    </recommendedName>
</protein>
<dbReference type="EMBL" id="CT573213">
    <property type="protein sequence ID" value="CAJ61230.1"/>
    <property type="molecule type" value="Genomic_DNA"/>
</dbReference>
<dbReference type="InterPro" id="IPR013216">
    <property type="entry name" value="Methyltransf_11"/>
</dbReference>
<dbReference type="AlphaFoldDB" id="Q0RMM0"/>
<dbReference type="HOGENOM" id="CLU_037990_10_1_11"/>
<dbReference type="SUPFAM" id="SSF53335">
    <property type="entry name" value="S-adenosyl-L-methionine-dependent methyltransferases"/>
    <property type="match status" value="1"/>
</dbReference>
<dbReference type="GO" id="GO:0008757">
    <property type="term" value="F:S-adenosylmethionine-dependent methyltransferase activity"/>
    <property type="evidence" value="ECO:0007669"/>
    <property type="project" value="InterPro"/>
</dbReference>
<dbReference type="eggNOG" id="COG2226">
    <property type="taxonomic scope" value="Bacteria"/>
</dbReference>